<proteinExistence type="predicted"/>
<sequence length="498" mass="52921">MTEPCDLSALEARRLIGRKALSPVELLESCLQRIDAVNPAVNAMVAQDDEAARSAARAAEAAVMRGEALGALHGLPVGIKDLYDARGLKTTHGSPIFADYVAPEDCGMVARIRAAGGVIIGKTNTPEFGLGANTRNRVCGATGNAFDNTRSAAGSSGGSAVALATGMAPLCSGSDTGGSLRNPAAFNGIVGYRPSPGLVTNERRPHGWSPLPVLGPMARDVGDTCLFLSVMASDDARDPLAYTLHARPVRGEPALFSPPRSLDLSTLKLAFSEDFGQAPTEHVVREAFRARVAAIAPFFSRAEATHPDCRGGDEAFEVLRAQGVLTAHAEKARTRPQDCGPNLIANVEEGMRYSLADSARAAELQTRIYRDFQRFFAEHDVLITPAITISPRNWRELYPKEIDGQPTRTYFHWLAMAYYVTLTGHPAISLPMGTDAKGMPFGLQIVGPRGGDAFVLGVAAAIEAAFRGDASFGRPLPDLAALRKAPPISGMPEFRSFG</sequence>
<dbReference type="EMBL" id="FMZX01000011">
    <property type="protein sequence ID" value="SDD67282.1"/>
    <property type="molecule type" value="Genomic_DNA"/>
</dbReference>
<gene>
    <name evidence="2" type="ORF">SAMN04487779_10114</name>
</gene>
<evidence type="ECO:0000313" key="2">
    <source>
        <dbReference type="EMBL" id="SDD67282.1"/>
    </source>
</evidence>
<dbReference type="Proteomes" id="UP000198925">
    <property type="component" value="Unassembled WGS sequence"/>
</dbReference>
<name>A0A1G6WN16_9PROT</name>
<keyword evidence="2" id="KW-0808">Transferase</keyword>
<dbReference type="Gene3D" id="3.90.1300.10">
    <property type="entry name" value="Amidase signature (AS) domain"/>
    <property type="match status" value="1"/>
</dbReference>
<dbReference type="Pfam" id="PF01425">
    <property type="entry name" value="Amidase"/>
    <property type="match status" value="1"/>
</dbReference>
<accession>A0A1G6WN16</accession>
<protein>
    <submittedName>
        <fullName evidence="2">Asp-tRNAAsn/Glu-tRNAGln amidotransferase A subunit</fullName>
    </submittedName>
</protein>
<feature type="domain" description="Amidase" evidence="1">
    <location>
        <begin position="25"/>
        <end position="456"/>
    </location>
</feature>
<dbReference type="SUPFAM" id="SSF75304">
    <property type="entry name" value="Amidase signature (AS) enzymes"/>
    <property type="match status" value="1"/>
</dbReference>
<dbReference type="GO" id="GO:0016740">
    <property type="term" value="F:transferase activity"/>
    <property type="evidence" value="ECO:0007669"/>
    <property type="project" value="UniProtKB-KW"/>
</dbReference>
<dbReference type="RefSeq" id="WP_090664068.1">
    <property type="nucleotide sequence ID" value="NZ_FMZX01000011.1"/>
</dbReference>
<evidence type="ECO:0000313" key="3">
    <source>
        <dbReference type="Proteomes" id="UP000198925"/>
    </source>
</evidence>
<keyword evidence="3" id="KW-1185">Reference proteome</keyword>
<dbReference type="PANTHER" id="PTHR11895">
    <property type="entry name" value="TRANSAMIDASE"/>
    <property type="match status" value="1"/>
</dbReference>
<dbReference type="InterPro" id="IPR000120">
    <property type="entry name" value="Amidase"/>
</dbReference>
<dbReference type="STRING" id="938405.SAMN02927895_03232"/>
<dbReference type="PANTHER" id="PTHR11895:SF76">
    <property type="entry name" value="INDOLEACETAMIDE HYDROLASE"/>
    <property type="match status" value="1"/>
</dbReference>
<organism evidence="2 3">
    <name type="scientific">Belnapia rosea</name>
    <dbReference type="NCBI Taxonomy" id="938405"/>
    <lineage>
        <taxon>Bacteria</taxon>
        <taxon>Pseudomonadati</taxon>
        <taxon>Pseudomonadota</taxon>
        <taxon>Alphaproteobacteria</taxon>
        <taxon>Acetobacterales</taxon>
        <taxon>Roseomonadaceae</taxon>
        <taxon>Belnapia</taxon>
    </lineage>
</organism>
<dbReference type="AlphaFoldDB" id="A0A1G6WN16"/>
<dbReference type="InterPro" id="IPR036928">
    <property type="entry name" value="AS_sf"/>
</dbReference>
<evidence type="ECO:0000259" key="1">
    <source>
        <dbReference type="Pfam" id="PF01425"/>
    </source>
</evidence>
<reference evidence="2 3" key="1">
    <citation type="submission" date="2016-10" db="EMBL/GenBank/DDBJ databases">
        <authorList>
            <person name="de Groot N.N."/>
        </authorList>
    </citation>
    <scope>NUCLEOTIDE SEQUENCE [LARGE SCALE GENOMIC DNA]</scope>
    <source>
        <strain evidence="2 3">CPCC 100156</strain>
    </source>
</reference>
<dbReference type="InterPro" id="IPR023631">
    <property type="entry name" value="Amidase_dom"/>
</dbReference>